<keyword evidence="9" id="KW-0472">Membrane</keyword>
<feature type="chain" id="PRO_5035849121" description="glucan endo-1,3-beta-D-glucosidase" evidence="15">
    <location>
        <begin position="22"/>
        <end position="466"/>
    </location>
</feature>
<evidence type="ECO:0000313" key="18">
    <source>
        <dbReference type="Proteomes" id="UP000811609"/>
    </source>
</evidence>
<evidence type="ECO:0000259" key="16">
    <source>
        <dbReference type="SMART" id="SM00768"/>
    </source>
</evidence>
<dbReference type="EMBL" id="CM031809">
    <property type="protein sequence ID" value="KAG6667641.1"/>
    <property type="molecule type" value="Genomic_DNA"/>
</dbReference>
<dbReference type="FunFam" id="3.20.20.80:FF:000005">
    <property type="entry name" value="Glucan endo-1,3-beta-glucosidase 14"/>
    <property type="match status" value="1"/>
</dbReference>
<dbReference type="InterPro" id="IPR012946">
    <property type="entry name" value="X8"/>
</dbReference>
<dbReference type="Pfam" id="PF07983">
    <property type="entry name" value="X8"/>
    <property type="match status" value="1"/>
</dbReference>
<evidence type="ECO:0000256" key="4">
    <source>
        <dbReference type="ARBA" id="ARBA00012780"/>
    </source>
</evidence>
<dbReference type="GO" id="GO:0042973">
    <property type="term" value="F:glucan endo-1,3-beta-D-glucosidase activity"/>
    <property type="evidence" value="ECO:0007669"/>
    <property type="project" value="UniProtKB-EC"/>
</dbReference>
<name>A0A8T1RP68_CARIL</name>
<keyword evidence="8" id="KW-0378">Hydrolase</keyword>
<dbReference type="InterPro" id="IPR044965">
    <property type="entry name" value="Glyco_hydro_17_plant"/>
</dbReference>
<evidence type="ECO:0000256" key="1">
    <source>
        <dbReference type="ARBA" id="ARBA00000382"/>
    </source>
</evidence>
<comment type="caution">
    <text evidence="17">The sequence shown here is derived from an EMBL/GenBank/DDBJ whole genome shotgun (WGS) entry which is preliminary data.</text>
</comment>
<dbReference type="AlphaFoldDB" id="A0A8T1RP68"/>
<evidence type="ECO:0000256" key="3">
    <source>
        <dbReference type="ARBA" id="ARBA00008773"/>
    </source>
</evidence>
<organism evidence="17 18">
    <name type="scientific">Carya illinoinensis</name>
    <name type="common">Pecan</name>
    <dbReference type="NCBI Taxonomy" id="32201"/>
    <lineage>
        <taxon>Eukaryota</taxon>
        <taxon>Viridiplantae</taxon>
        <taxon>Streptophyta</taxon>
        <taxon>Embryophyta</taxon>
        <taxon>Tracheophyta</taxon>
        <taxon>Spermatophyta</taxon>
        <taxon>Magnoliopsida</taxon>
        <taxon>eudicotyledons</taxon>
        <taxon>Gunneridae</taxon>
        <taxon>Pentapetalae</taxon>
        <taxon>rosids</taxon>
        <taxon>fabids</taxon>
        <taxon>Fagales</taxon>
        <taxon>Juglandaceae</taxon>
        <taxon>Carya</taxon>
    </lineage>
</organism>
<evidence type="ECO:0000256" key="2">
    <source>
        <dbReference type="ARBA" id="ARBA00004609"/>
    </source>
</evidence>
<comment type="similarity">
    <text evidence="3 14">Belongs to the glycosyl hydrolase 17 family.</text>
</comment>
<dbReference type="GO" id="GO:0098552">
    <property type="term" value="C:side of membrane"/>
    <property type="evidence" value="ECO:0007669"/>
    <property type="project" value="UniProtKB-KW"/>
</dbReference>
<evidence type="ECO:0000256" key="7">
    <source>
        <dbReference type="ARBA" id="ARBA00022729"/>
    </source>
</evidence>
<evidence type="ECO:0000256" key="9">
    <source>
        <dbReference type="ARBA" id="ARBA00023136"/>
    </source>
</evidence>
<dbReference type="PANTHER" id="PTHR32227">
    <property type="entry name" value="GLUCAN ENDO-1,3-BETA-GLUCOSIDASE BG1-RELATED-RELATED"/>
    <property type="match status" value="1"/>
</dbReference>
<evidence type="ECO:0000256" key="6">
    <source>
        <dbReference type="ARBA" id="ARBA00022622"/>
    </source>
</evidence>
<dbReference type="Pfam" id="PF00332">
    <property type="entry name" value="Glyco_hydro_17"/>
    <property type="match status" value="1"/>
</dbReference>
<evidence type="ECO:0000256" key="15">
    <source>
        <dbReference type="SAM" id="SignalP"/>
    </source>
</evidence>
<evidence type="ECO:0000256" key="5">
    <source>
        <dbReference type="ARBA" id="ARBA00022475"/>
    </source>
</evidence>
<evidence type="ECO:0000256" key="14">
    <source>
        <dbReference type="RuleBase" id="RU004335"/>
    </source>
</evidence>
<sequence length="466" mass="51606">MGDMGVVACFLIFSLLRLSSAEISSKIGINYGTLGDNLPSPNRSVVHIQAMKAGRVKLYDANPEILQLLSGTKLQVSIMVPNNEITNIASNQTAADEWVVINVLPFYPNTMIRFLLVGNEVLSYYSDQDRQMWYDLVPAMHRIKNALKAQNINNIKVGTPLAMDIMQSSFPPSTGMFRHDLVDTVMVPLLQFLHDTKSFFFIDVYPYFPWSGNPSHISLDYALLKGNVRYMDPRNGLIYTNLLDQMLDSVIFAMTKLGFPGIRISISETGWPTAGDVDEPGANIRNAATYNRNLIQKITAKPTIGTPARPGVVIPTFIFSLYNENRKSGPGTERNWGLLRPDGTSVYGIDLTGKQPLSDYAPLPRARNNMPYRGQVWCVVARGADLMKLRPALAYACGEGNGTCDALAPGRECYEPVSVIRHASYAFSSYWARFRSQGATCYFNGLAVQTTRDPSRGSCKVPSVTL</sequence>
<keyword evidence="10" id="KW-1015">Disulfide bond</keyword>
<proteinExistence type="inferred from homology"/>
<dbReference type="FunFam" id="1.20.58.1040:FF:000001">
    <property type="entry name" value="Glucan endo-1,3-beta-glucosidase 4"/>
    <property type="match status" value="1"/>
</dbReference>
<keyword evidence="5" id="KW-1003">Cell membrane</keyword>
<dbReference type="Proteomes" id="UP000811609">
    <property type="component" value="Chromosome 1"/>
</dbReference>
<evidence type="ECO:0000256" key="13">
    <source>
        <dbReference type="ARBA" id="ARBA00023295"/>
    </source>
</evidence>
<evidence type="ECO:0000256" key="11">
    <source>
        <dbReference type="ARBA" id="ARBA00023180"/>
    </source>
</evidence>
<keyword evidence="6" id="KW-0336">GPI-anchor</keyword>
<feature type="signal peptide" evidence="15">
    <location>
        <begin position="1"/>
        <end position="21"/>
    </location>
</feature>
<evidence type="ECO:0000256" key="10">
    <source>
        <dbReference type="ARBA" id="ARBA00023157"/>
    </source>
</evidence>
<evidence type="ECO:0000313" key="17">
    <source>
        <dbReference type="EMBL" id="KAG6667641.1"/>
    </source>
</evidence>
<comment type="catalytic activity">
    <reaction evidence="1">
        <text>Hydrolysis of (1-&gt;3)-beta-D-glucosidic linkages in (1-&gt;3)-beta-D-glucans.</text>
        <dbReference type="EC" id="3.2.1.39"/>
    </reaction>
</comment>
<keyword evidence="12" id="KW-0449">Lipoprotein</keyword>
<reference evidence="17" key="1">
    <citation type="submission" date="2020-12" db="EMBL/GenBank/DDBJ databases">
        <title>WGS assembly of Carya illinoinensis cv. Pawnee.</title>
        <authorList>
            <person name="Platts A."/>
            <person name="Shu S."/>
            <person name="Wright S."/>
            <person name="Barry K."/>
            <person name="Edger P."/>
            <person name="Pires J.C."/>
            <person name="Schmutz J."/>
        </authorList>
    </citation>
    <scope>NUCLEOTIDE SEQUENCE</scope>
    <source>
        <tissue evidence="17">Leaf</tissue>
    </source>
</reference>
<keyword evidence="13" id="KW-0326">Glycosidase</keyword>
<accession>A0A8T1RP68</accession>
<comment type="subcellular location">
    <subcellularLocation>
        <location evidence="2">Cell membrane</location>
        <topology evidence="2">Lipid-anchor</topology>
        <topology evidence="2">GPI-anchor</topology>
    </subcellularLocation>
</comment>
<evidence type="ECO:0000256" key="12">
    <source>
        <dbReference type="ARBA" id="ARBA00023288"/>
    </source>
</evidence>
<dbReference type="EC" id="3.2.1.39" evidence="4"/>
<keyword evidence="7 15" id="KW-0732">Signal</keyword>
<dbReference type="InterPro" id="IPR000490">
    <property type="entry name" value="Glyco_hydro_17"/>
</dbReference>
<protein>
    <recommendedName>
        <fullName evidence="4">glucan endo-1,3-beta-D-glucosidase</fullName>
        <ecNumber evidence="4">3.2.1.39</ecNumber>
    </recommendedName>
</protein>
<keyword evidence="18" id="KW-1185">Reference proteome</keyword>
<dbReference type="GO" id="GO:0005975">
    <property type="term" value="P:carbohydrate metabolic process"/>
    <property type="evidence" value="ECO:0007669"/>
    <property type="project" value="InterPro"/>
</dbReference>
<keyword evidence="11" id="KW-0325">Glycoprotein</keyword>
<feature type="domain" description="X8" evidence="16">
    <location>
        <begin position="376"/>
        <end position="461"/>
    </location>
</feature>
<gene>
    <name evidence="17" type="ORF">CIPAW_01G115000</name>
</gene>
<dbReference type="GO" id="GO:0009506">
    <property type="term" value="C:plasmodesma"/>
    <property type="evidence" value="ECO:0007669"/>
    <property type="project" value="UniProtKB-ARBA"/>
</dbReference>
<dbReference type="SMART" id="SM00768">
    <property type="entry name" value="X8"/>
    <property type="match status" value="1"/>
</dbReference>
<dbReference type="GO" id="GO:0005886">
    <property type="term" value="C:plasma membrane"/>
    <property type="evidence" value="ECO:0007669"/>
    <property type="project" value="UniProtKB-SubCell"/>
</dbReference>
<evidence type="ECO:0000256" key="8">
    <source>
        <dbReference type="ARBA" id="ARBA00022801"/>
    </source>
</evidence>